<evidence type="ECO:0000256" key="1">
    <source>
        <dbReference type="ARBA" id="ARBA00009275"/>
    </source>
</evidence>
<accession>A0ABN8A0R8</accession>
<dbReference type="GO" id="GO:0016787">
    <property type="term" value="F:hydrolase activity"/>
    <property type="evidence" value="ECO:0007669"/>
    <property type="project" value="UniProtKB-KW"/>
</dbReference>
<comment type="caution">
    <text evidence="4">The sequence shown here is derived from an EMBL/GenBank/DDBJ whole genome shotgun (WGS) entry which is preliminary data.</text>
</comment>
<keyword evidence="3 4" id="KW-0378">Hydrolase</keyword>
<dbReference type="SUPFAM" id="SSF51556">
    <property type="entry name" value="Metallo-dependent hydrolases"/>
    <property type="match status" value="1"/>
</dbReference>
<evidence type="ECO:0000313" key="4">
    <source>
        <dbReference type="EMBL" id="CAG9613854.1"/>
    </source>
</evidence>
<evidence type="ECO:0000313" key="5">
    <source>
        <dbReference type="Proteomes" id="UP000789423"/>
    </source>
</evidence>
<dbReference type="InterPro" id="IPR032466">
    <property type="entry name" value="Metal_Hydrolase"/>
</dbReference>
<keyword evidence="2" id="KW-0479">Metal-binding</keyword>
<dbReference type="CDD" id="cd01310">
    <property type="entry name" value="TatD_DNAse"/>
    <property type="match status" value="1"/>
</dbReference>
<comment type="similarity">
    <text evidence="1">Belongs to the metallo-dependent hydrolases superfamily. TatD-type hydrolase family.</text>
</comment>
<dbReference type="RefSeq" id="WP_230575884.1">
    <property type="nucleotide sequence ID" value="NZ_CAKJTI010000018.1"/>
</dbReference>
<dbReference type="InterPro" id="IPR001130">
    <property type="entry name" value="TatD-like"/>
</dbReference>
<dbReference type="EMBL" id="CAKJTI010000018">
    <property type="protein sequence ID" value="CAG9613854.1"/>
    <property type="molecule type" value="Genomic_DNA"/>
</dbReference>
<dbReference type="EC" id="3.1.-.-" evidence="4"/>
<dbReference type="Proteomes" id="UP000789423">
    <property type="component" value="Unassembled WGS sequence"/>
</dbReference>
<name>A0ABN8A0R8_9BACI</name>
<evidence type="ECO:0000256" key="3">
    <source>
        <dbReference type="ARBA" id="ARBA00022801"/>
    </source>
</evidence>
<dbReference type="Pfam" id="PF01026">
    <property type="entry name" value="TatD_DNase"/>
    <property type="match status" value="1"/>
</dbReference>
<proteinExistence type="inferred from homology"/>
<gene>
    <name evidence="4" type="primary">yjjV</name>
    <name evidence="4" type="ORF">BACCIP111899_03074</name>
</gene>
<reference evidence="4 5" key="1">
    <citation type="submission" date="2021-10" db="EMBL/GenBank/DDBJ databases">
        <authorList>
            <person name="Criscuolo A."/>
        </authorList>
    </citation>
    <scope>NUCLEOTIDE SEQUENCE [LARGE SCALE GENOMIC DNA]</scope>
    <source>
        <strain evidence="5">CIP 111899</strain>
    </source>
</reference>
<keyword evidence="5" id="KW-1185">Reference proteome</keyword>
<protein>
    <submittedName>
        <fullName evidence="4">Metal-dependent hydrolase YjjV</fullName>
        <ecNumber evidence="4">3.1.-.-</ecNumber>
    </submittedName>
</protein>
<dbReference type="PIRSF" id="PIRSF005902">
    <property type="entry name" value="DNase_TatD"/>
    <property type="match status" value="1"/>
</dbReference>
<dbReference type="PANTHER" id="PTHR46317:SF1">
    <property type="entry name" value="HYDROLASE, TATD FAMILY"/>
    <property type="match status" value="1"/>
</dbReference>
<dbReference type="PANTHER" id="PTHR46317">
    <property type="entry name" value="HYDROLASE OF PHP SUPERFAMILY-RELATED PROTEIN"/>
    <property type="match status" value="1"/>
</dbReference>
<organism evidence="4 5">
    <name type="scientific">Bacillus rhizoplanae</name>
    <dbReference type="NCBI Taxonomy" id="2880966"/>
    <lineage>
        <taxon>Bacteria</taxon>
        <taxon>Bacillati</taxon>
        <taxon>Bacillota</taxon>
        <taxon>Bacilli</taxon>
        <taxon>Bacillales</taxon>
        <taxon>Bacillaceae</taxon>
        <taxon>Bacillus</taxon>
    </lineage>
</organism>
<dbReference type="Gene3D" id="3.20.20.140">
    <property type="entry name" value="Metal-dependent hydrolases"/>
    <property type="match status" value="1"/>
</dbReference>
<sequence>MRWIDSHIHLDQYKKEEQLQLIEDIQKVKEIAGMIAVSMNYHSCQRTLELAKNYPSIYPALGFHPEQDIDFEQCEKIYQLIEKEAHHIVAIGEVGLPYYLRQENPKLWLKPYIEILERFVYLAQKYDLPIVLHAVYDDAEVVCDLLESYQIRRAHFHWFKGSQQTMERMIGNGYYISITPDIVYKEKIKDIAAFYPLSHLMVETDGPWKFNDEMTHPYMILQVLKSMSEIKGLSLEDTAETIYKNTVQFYKI</sequence>
<evidence type="ECO:0000256" key="2">
    <source>
        <dbReference type="ARBA" id="ARBA00022723"/>
    </source>
</evidence>